<dbReference type="PANTHER" id="PTHR22789">
    <property type="entry name" value="FUCULOSE PHOSPHATE ALDOLASE"/>
    <property type="match status" value="1"/>
</dbReference>
<dbReference type="GO" id="GO:0019323">
    <property type="term" value="P:pentose catabolic process"/>
    <property type="evidence" value="ECO:0007669"/>
    <property type="project" value="TreeGrafter"/>
</dbReference>
<dbReference type="HOGENOM" id="CLU_006033_2_2_1"/>
<gene>
    <name evidence="4" type="ORF">EPUS_08866</name>
</gene>
<dbReference type="InterPro" id="IPR050197">
    <property type="entry name" value="Aldolase_class_II_sugar_metab"/>
</dbReference>
<dbReference type="SMART" id="SM01007">
    <property type="entry name" value="Aldolase_II"/>
    <property type="match status" value="1"/>
</dbReference>
<dbReference type="Gene3D" id="3.40.225.10">
    <property type="entry name" value="Class II aldolase/adducin N-terminal domain"/>
    <property type="match status" value="1"/>
</dbReference>
<evidence type="ECO:0000313" key="4">
    <source>
        <dbReference type="EMBL" id="ERF75196.1"/>
    </source>
</evidence>
<dbReference type="OrthoDB" id="2932980at2759"/>
<dbReference type="SUPFAM" id="SSF53639">
    <property type="entry name" value="AraD/HMP-PK domain-like"/>
    <property type="match status" value="1"/>
</dbReference>
<dbReference type="GeneID" id="19243707"/>
<evidence type="ECO:0000256" key="1">
    <source>
        <dbReference type="ARBA" id="ARBA00022723"/>
    </source>
</evidence>
<dbReference type="AlphaFoldDB" id="U1GT71"/>
<keyword evidence="5" id="KW-1185">Reference proteome</keyword>
<organism evidence="4 5">
    <name type="scientific">Endocarpon pusillum (strain Z07020 / HMAS-L-300199)</name>
    <name type="common">Lichen-forming fungus</name>
    <dbReference type="NCBI Taxonomy" id="1263415"/>
    <lineage>
        <taxon>Eukaryota</taxon>
        <taxon>Fungi</taxon>
        <taxon>Dikarya</taxon>
        <taxon>Ascomycota</taxon>
        <taxon>Pezizomycotina</taxon>
        <taxon>Eurotiomycetes</taxon>
        <taxon>Chaetothyriomycetidae</taxon>
        <taxon>Verrucariales</taxon>
        <taxon>Verrucariaceae</taxon>
        <taxon>Endocarpon</taxon>
    </lineage>
</organism>
<dbReference type="PANTHER" id="PTHR22789:SF0">
    <property type="entry name" value="3-OXO-TETRONATE 4-PHOSPHATE DECARBOXYLASE-RELATED"/>
    <property type="match status" value="1"/>
</dbReference>
<dbReference type="OMA" id="VTDFAYY"/>
<keyword evidence="2" id="KW-0456">Lyase</keyword>
<dbReference type="Pfam" id="PF00596">
    <property type="entry name" value="Aldolase_II"/>
    <property type="match status" value="1"/>
</dbReference>
<dbReference type="Proteomes" id="UP000019373">
    <property type="component" value="Unassembled WGS sequence"/>
</dbReference>
<feature type="domain" description="Class II aldolase/adducin N-terminal" evidence="3">
    <location>
        <begin position="11"/>
        <end position="210"/>
    </location>
</feature>
<proteinExistence type="predicted"/>
<evidence type="ECO:0000313" key="5">
    <source>
        <dbReference type="Proteomes" id="UP000019373"/>
    </source>
</evidence>
<dbReference type="GO" id="GO:0005829">
    <property type="term" value="C:cytosol"/>
    <property type="evidence" value="ECO:0007669"/>
    <property type="project" value="TreeGrafter"/>
</dbReference>
<keyword evidence="1" id="KW-0479">Metal-binding</keyword>
<dbReference type="GO" id="GO:0046872">
    <property type="term" value="F:metal ion binding"/>
    <property type="evidence" value="ECO:0007669"/>
    <property type="project" value="UniProtKB-KW"/>
</dbReference>
<reference evidence="5" key="1">
    <citation type="journal article" date="2014" name="BMC Genomics">
        <title>Genome characteristics reveal the impact of lichenization on lichen-forming fungus Endocarpon pusillum Hedwig (Verrucariales, Ascomycota).</title>
        <authorList>
            <person name="Wang Y.-Y."/>
            <person name="Liu B."/>
            <person name="Zhang X.-Y."/>
            <person name="Zhou Q.-M."/>
            <person name="Zhang T."/>
            <person name="Li H."/>
            <person name="Yu Y.-F."/>
            <person name="Zhang X.-L."/>
            <person name="Hao X.-Y."/>
            <person name="Wang M."/>
            <person name="Wang L."/>
            <person name="Wei J.-C."/>
        </authorList>
    </citation>
    <scope>NUCLEOTIDE SEQUENCE [LARGE SCALE GENOMIC DNA]</scope>
    <source>
        <strain evidence="5">Z07020 / HMAS-L-300199</strain>
    </source>
</reference>
<accession>U1GT71</accession>
<dbReference type="InterPro" id="IPR001303">
    <property type="entry name" value="Aldolase_II/adducin_N"/>
</dbReference>
<dbReference type="RefSeq" id="XP_007787467.1">
    <property type="nucleotide sequence ID" value="XM_007789277.1"/>
</dbReference>
<sequence length="272" mass="29989">MVSANATSILSTLITANHVLHYHSVLHAYGHISVRNPENASTFFFARTLAPALISSTEDINELNVADASQTDPTRPRSFVERFIHSEIYKRFEDVNSVVHSHSPQVLPYTITDVPLKAVYHLPGFLGDQGVPNFDIAEFYEPGDQQDLLVSNTRLGAALANTFNVNSTTNSFPDPPAVLMRGHGLAVAGETIEQAVFFSIYTQSNAEIQSSAIELEHAFPNTGEGSGLRYLTAQEGIDSWATNKPLIIRPWELWQREVQTVGQGLYVNGLEH</sequence>
<dbReference type="EMBL" id="KE720816">
    <property type="protein sequence ID" value="ERF75196.1"/>
    <property type="molecule type" value="Genomic_DNA"/>
</dbReference>
<dbReference type="InterPro" id="IPR036409">
    <property type="entry name" value="Aldolase_II/adducin_N_sf"/>
</dbReference>
<dbReference type="eggNOG" id="ENOG502SKYK">
    <property type="taxonomic scope" value="Eukaryota"/>
</dbReference>
<evidence type="ECO:0000259" key="3">
    <source>
        <dbReference type="SMART" id="SM01007"/>
    </source>
</evidence>
<protein>
    <recommendedName>
        <fullName evidence="3">Class II aldolase/adducin N-terminal domain-containing protein</fullName>
    </recommendedName>
</protein>
<evidence type="ECO:0000256" key="2">
    <source>
        <dbReference type="ARBA" id="ARBA00023239"/>
    </source>
</evidence>
<name>U1GT71_ENDPU</name>
<dbReference type="GO" id="GO:0016832">
    <property type="term" value="F:aldehyde-lyase activity"/>
    <property type="evidence" value="ECO:0007669"/>
    <property type="project" value="TreeGrafter"/>
</dbReference>